<name>U7UQM4_9FIRM</name>
<evidence type="ECO:0000256" key="7">
    <source>
        <dbReference type="ARBA" id="ARBA00022723"/>
    </source>
</evidence>
<comment type="subcellular location">
    <subcellularLocation>
        <location evidence="2">Cell membrane</location>
        <topology evidence="2">Multi-pass membrane protein</topology>
    </subcellularLocation>
</comment>
<dbReference type="GO" id="GO:0006508">
    <property type="term" value="P:proteolysis"/>
    <property type="evidence" value="ECO:0007669"/>
    <property type="project" value="UniProtKB-KW"/>
</dbReference>
<dbReference type="InterPro" id="IPR044537">
    <property type="entry name" value="Rip2-like"/>
</dbReference>
<keyword evidence="12 13" id="KW-0472">Membrane</keyword>
<feature type="transmembrane region" description="Helical" evidence="13">
    <location>
        <begin position="124"/>
        <end position="144"/>
    </location>
</feature>
<keyword evidence="8 15" id="KW-0378">Hydrolase</keyword>
<comment type="caution">
    <text evidence="15">The sequence shown here is derived from an EMBL/GenBank/DDBJ whole genome shotgun (WGS) entry which is preliminary data.</text>
</comment>
<keyword evidence="9" id="KW-0862">Zinc</keyword>
<organism evidence="15 16">
    <name type="scientific">Megasphaera vaginalis</name>
    <name type="common">ex Srinivasan et al. 2021</name>
    <dbReference type="NCBI Taxonomy" id="1111454"/>
    <lineage>
        <taxon>Bacteria</taxon>
        <taxon>Bacillati</taxon>
        <taxon>Bacillota</taxon>
        <taxon>Negativicutes</taxon>
        <taxon>Veillonellales</taxon>
        <taxon>Veillonellaceae</taxon>
        <taxon>Megasphaera</taxon>
    </lineage>
</organism>
<feature type="transmembrane region" description="Helical" evidence="13">
    <location>
        <begin position="171"/>
        <end position="190"/>
    </location>
</feature>
<evidence type="ECO:0000256" key="11">
    <source>
        <dbReference type="ARBA" id="ARBA00023049"/>
    </source>
</evidence>
<evidence type="ECO:0000256" key="8">
    <source>
        <dbReference type="ARBA" id="ARBA00022801"/>
    </source>
</evidence>
<protein>
    <submittedName>
        <fullName evidence="15">Peptidase, M50 family</fullName>
        <ecNumber evidence="15">3.4.24.-</ecNumber>
    </submittedName>
</protein>
<gene>
    <name evidence="15" type="ORF">HMPREF1250_2166</name>
</gene>
<evidence type="ECO:0000256" key="4">
    <source>
        <dbReference type="ARBA" id="ARBA00022475"/>
    </source>
</evidence>
<evidence type="ECO:0000256" key="1">
    <source>
        <dbReference type="ARBA" id="ARBA00001947"/>
    </source>
</evidence>
<dbReference type="PANTHER" id="PTHR35864">
    <property type="entry name" value="ZINC METALLOPROTEASE MJ0611-RELATED"/>
    <property type="match status" value="1"/>
</dbReference>
<feature type="transmembrane region" description="Helical" evidence="13">
    <location>
        <begin position="89"/>
        <end position="112"/>
    </location>
</feature>
<dbReference type="CDD" id="cd06158">
    <property type="entry name" value="S2P-M50_like_1"/>
    <property type="match status" value="1"/>
</dbReference>
<evidence type="ECO:0000313" key="15">
    <source>
        <dbReference type="EMBL" id="ERT61727.1"/>
    </source>
</evidence>
<keyword evidence="11" id="KW-0482">Metalloprotease</keyword>
<evidence type="ECO:0000259" key="14">
    <source>
        <dbReference type="Pfam" id="PF02163"/>
    </source>
</evidence>
<evidence type="ECO:0000256" key="3">
    <source>
        <dbReference type="ARBA" id="ARBA00007931"/>
    </source>
</evidence>
<dbReference type="PATRIC" id="fig|1111454.3.peg.502"/>
<dbReference type="Proteomes" id="UP000017090">
    <property type="component" value="Unassembled WGS sequence"/>
</dbReference>
<evidence type="ECO:0000256" key="13">
    <source>
        <dbReference type="SAM" id="Phobius"/>
    </source>
</evidence>
<evidence type="ECO:0000256" key="2">
    <source>
        <dbReference type="ARBA" id="ARBA00004651"/>
    </source>
</evidence>
<comment type="similarity">
    <text evidence="3">Belongs to the peptidase M50B family.</text>
</comment>
<dbReference type="PANTHER" id="PTHR35864:SF1">
    <property type="entry name" value="ZINC METALLOPROTEASE YWHC-RELATED"/>
    <property type="match status" value="1"/>
</dbReference>
<sequence>MFGFDFASIIAGIPGLLMAMVFHEFAHAFVADRMGDPTPRMTGRLTLNPVVHIDPIGLIMLFVARFGWAKPVMINPNHFKNWRKGEVCVSLAGPAANLLLAFLAMFVKVCLFKTGLLFSHGLNLVLDLIVLYNVNFAIFNLIPIPPLDGSRLLTVLLPSRWSYRLAALERYSFLILIVFVMTPVFSYILIPLQRLVLGVFGIFFSLFL</sequence>
<evidence type="ECO:0000313" key="16">
    <source>
        <dbReference type="Proteomes" id="UP000017090"/>
    </source>
</evidence>
<proteinExistence type="inferred from homology"/>
<dbReference type="eggNOG" id="COG1994">
    <property type="taxonomic scope" value="Bacteria"/>
</dbReference>
<evidence type="ECO:0000256" key="10">
    <source>
        <dbReference type="ARBA" id="ARBA00022989"/>
    </source>
</evidence>
<dbReference type="GO" id="GO:0046872">
    <property type="term" value="F:metal ion binding"/>
    <property type="evidence" value="ECO:0007669"/>
    <property type="project" value="UniProtKB-KW"/>
</dbReference>
<comment type="cofactor">
    <cofactor evidence="1">
        <name>Zn(2+)</name>
        <dbReference type="ChEBI" id="CHEBI:29105"/>
    </cofactor>
</comment>
<dbReference type="InterPro" id="IPR008915">
    <property type="entry name" value="Peptidase_M50"/>
</dbReference>
<feature type="transmembrane region" description="Helical" evidence="13">
    <location>
        <begin position="6"/>
        <end position="30"/>
    </location>
</feature>
<dbReference type="Pfam" id="PF02163">
    <property type="entry name" value="Peptidase_M50"/>
    <property type="match status" value="1"/>
</dbReference>
<keyword evidence="4" id="KW-1003">Cell membrane</keyword>
<dbReference type="AlphaFoldDB" id="U7UQM4"/>
<evidence type="ECO:0000256" key="9">
    <source>
        <dbReference type="ARBA" id="ARBA00022833"/>
    </source>
</evidence>
<keyword evidence="16" id="KW-1185">Reference proteome</keyword>
<dbReference type="InterPro" id="IPR052348">
    <property type="entry name" value="Metallopeptidase_M50B"/>
</dbReference>
<keyword evidence="6 13" id="KW-0812">Transmembrane</keyword>
<feature type="domain" description="Peptidase M50" evidence="14">
    <location>
        <begin position="119"/>
        <end position="161"/>
    </location>
</feature>
<keyword evidence="10 13" id="KW-1133">Transmembrane helix</keyword>
<accession>U7UQM4</accession>
<keyword evidence="5" id="KW-0645">Protease</keyword>
<dbReference type="STRING" id="1111454.HMPREF1250_2166"/>
<dbReference type="GO" id="GO:0008237">
    <property type="term" value="F:metallopeptidase activity"/>
    <property type="evidence" value="ECO:0007669"/>
    <property type="project" value="UniProtKB-KW"/>
</dbReference>
<evidence type="ECO:0000256" key="12">
    <source>
        <dbReference type="ARBA" id="ARBA00023136"/>
    </source>
</evidence>
<dbReference type="EMBL" id="AWXA01000008">
    <property type="protein sequence ID" value="ERT61727.1"/>
    <property type="molecule type" value="Genomic_DNA"/>
</dbReference>
<evidence type="ECO:0000256" key="5">
    <source>
        <dbReference type="ARBA" id="ARBA00022670"/>
    </source>
</evidence>
<dbReference type="GO" id="GO:0005886">
    <property type="term" value="C:plasma membrane"/>
    <property type="evidence" value="ECO:0007669"/>
    <property type="project" value="UniProtKB-SubCell"/>
</dbReference>
<feature type="transmembrane region" description="Helical" evidence="13">
    <location>
        <begin position="50"/>
        <end position="69"/>
    </location>
</feature>
<keyword evidence="7" id="KW-0479">Metal-binding</keyword>
<dbReference type="OrthoDB" id="9800627at2"/>
<dbReference type="EC" id="3.4.24.-" evidence="15"/>
<evidence type="ECO:0000256" key="6">
    <source>
        <dbReference type="ARBA" id="ARBA00022692"/>
    </source>
</evidence>
<reference evidence="15 16" key="1">
    <citation type="submission" date="2013-09" db="EMBL/GenBank/DDBJ databases">
        <authorList>
            <person name="Durkin A.S."/>
            <person name="Haft D.R."/>
            <person name="McCorrison J."/>
            <person name="Torralba M."/>
            <person name="Gillis M."/>
            <person name="Haft D.H."/>
            <person name="Methe B."/>
            <person name="Sutton G."/>
            <person name="Nelson K.E."/>
        </authorList>
    </citation>
    <scope>NUCLEOTIDE SEQUENCE [LARGE SCALE GENOMIC DNA]</scope>
    <source>
        <strain evidence="15 16">BV3C16-1</strain>
    </source>
</reference>